<sequence length="526" mass="57714">MTAGDHGDELALQLPPEAQVAYYKQRVQLAERELSDVQLWVEKGLASQADVHAAQWEARRREAENAELRKALSDAHMFLWEEREARLKVEARCDEIKLHEIESRRHVQHLLALAQPVAQEVTNYHGQVPDGFTRAPHVLAVARPGAAGANRRAGAKGNLTHSARRADERSVERLVVPTRAGMADAERTRDADEYGDDLSLRGSMMRGGKARPSTAPRGASTLAYAAPTRGVAGAQGGDSGGRILRTVYLPNERVESLLLTVESLRTQLRQHEQLAAERISAMLDDRRAREAQVHGESVALSQSHSTALAKLGETEAVLAQTMRDYLALRADAWQRQSRDADKIAVMHAELASAKSQVRELVDKASAQMRISDKAAAVRGGSWDDAYNVQLRSAEEASRLLVEKHGALQLAADARAAELEAQVGRLKEQLARLGARRRLDMEGFAAEMGVVRRELERLERLLGRRRPASSEPSAPERAAPRRVARGAQPRGAPGLLDGAEGADLLARIRARLEQLEANLARGHEPPL</sequence>
<dbReference type="OrthoDB" id="191169at2759"/>
<accession>A0A8J6CD67</accession>
<dbReference type="InterPro" id="IPR037696">
    <property type="entry name" value="CCDC77"/>
</dbReference>
<evidence type="ECO:0000256" key="2">
    <source>
        <dbReference type="SAM" id="MobiDB-lite"/>
    </source>
</evidence>
<reference evidence="3" key="1">
    <citation type="submission" date="2021-05" db="EMBL/GenBank/DDBJ databases">
        <title>The genome of the haptophyte Pavlova lutheri (Diacronema luteri, Pavlovales) - a model for lipid biosynthesis in eukaryotic algae.</title>
        <authorList>
            <person name="Hulatt C.J."/>
            <person name="Posewitz M.C."/>
        </authorList>
    </citation>
    <scope>NUCLEOTIDE SEQUENCE</scope>
    <source>
        <strain evidence="3">NIVA-4/92</strain>
    </source>
</reference>
<evidence type="ECO:0000256" key="1">
    <source>
        <dbReference type="SAM" id="Coils"/>
    </source>
</evidence>
<feature type="coiled-coil region" evidence="1">
    <location>
        <begin position="408"/>
        <end position="460"/>
    </location>
</feature>
<feature type="region of interest" description="Disordered" evidence="2">
    <location>
        <begin position="149"/>
        <end position="169"/>
    </location>
</feature>
<dbReference type="EMBL" id="JAGTXO010000007">
    <property type="protein sequence ID" value="KAG8466806.1"/>
    <property type="molecule type" value="Genomic_DNA"/>
</dbReference>
<dbReference type="PANTHER" id="PTHR22091">
    <property type="entry name" value="COILED-COIL DOMAIN-CONTAINING PROTEIN 77"/>
    <property type="match status" value="1"/>
</dbReference>
<dbReference type="SUPFAM" id="SSF56954">
    <property type="entry name" value="Outer membrane efflux proteins (OEP)"/>
    <property type="match status" value="1"/>
</dbReference>
<feature type="region of interest" description="Disordered" evidence="2">
    <location>
        <begin position="463"/>
        <end position="497"/>
    </location>
</feature>
<name>A0A8J6CD67_DIALT</name>
<dbReference type="PANTHER" id="PTHR22091:SF1">
    <property type="entry name" value="COILED-COIL DOMAIN-CONTAINING PROTEIN 77"/>
    <property type="match status" value="1"/>
</dbReference>
<dbReference type="Proteomes" id="UP000751190">
    <property type="component" value="Unassembled WGS sequence"/>
</dbReference>
<proteinExistence type="predicted"/>
<comment type="caution">
    <text evidence="3">The sequence shown here is derived from an EMBL/GenBank/DDBJ whole genome shotgun (WGS) entry which is preliminary data.</text>
</comment>
<evidence type="ECO:0000313" key="3">
    <source>
        <dbReference type="EMBL" id="KAG8466806.1"/>
    </source>
</evidence>
<dbReference type="AlphaFoldDB" id="A0A8J6CD67"/>
<organism evidence="3 4">
    <name type="scientific">Diacronema lutheri</name>
    <name type="common">Unicellular marine alga</name>
    <name type="synonym">Monochrysis lutheri</name>
    <dbReference type="NCBI Taxonomy" id="2081491"/>
    <lineage>
        <taxon>Eukaryota</taxon>
        <taxon>Haptista</taxon>
        <taxon>Haptophyta</taxon>
        <taxon>Pavlovophyceae</taxon>
        <taxon>Pavlovales</taxon>
        <taxon>Pavlovaceae</taxon>
        <taxon>Diacronema</taxon>
    </lineage>
</organism>
<gene>
    <name evidence="3" type="ORF">KFE25_008185</name>
</gene>
<keyword evidence="4" id="KW-1185">Reference proteome</keyword>
<dbReference type="OMA" id="MFLWEER"/>
<evidence type="ECO:0000313" key="4">
    <source>
        <dbReference type="Proteomes" id="UP000751190"/>
    </source>
</evidence>
<keyword evidence="1" id="KW-0175">Coiled coil</keyword>
<protein>
    <submittedName>
        <fullName evidence="3">Uncharacterized protein</fullName>
    </submittedName>
</protein>
<feature type="compositionally biased region" description="Low complexity" evidence="2">
    <location>
        <begin position="484"/>
        <end position="497"/>
    </location>
</feature>
<feature type="region of interest" description="Disordered" evidence="2">
    <location>
        <begin position="182"/>
        <end position="217"/>
    </location>
</feature>